<accession>A0AAE3VNM7</accession>
<comment type="caution">
    <text evidence="1">The sequence shown here is derived from an EMBL/GenBank/DDBJ whole genome shotgun (WGS) entry which is preliminary data.</text>
</comment>
<protein>
    <recommendedName>
        <fullName evidence="3">Pentapeptide repeat-containing protein</fullName>
    </recommendedName>
</protein>
<dbReference type="InterPro" id="IPR001646">
    <property type="entry name" value="5peptide_repeat"/>
</dbReference>
<keyword evidence="2" id="KW-1185">Reference proteome</keyword>
<reference evidence="1" key="1">
    <citation type="submission" date="2023-07" db="EMBL/GenBank/DDBJ databases">
        <title>Genomic Encyclopedia of Type Strains, Phase IV (KMG-IV): sequencing the most valuable type-strain genomes for metagenomic binning, comparative biology and taxonomic classification.</title>
        <authorList>
            <person name="Goeker M."/>
        </authorList>
    </citation>
    <scope>NUCLEOTIDE SEQUENCE</scope>
    <source>
        <strain evidence="1">DSM 21202</strain>
    </source>
</reference>
<dbReference type="Proteomes" id="UP001229244">
    <property type="component" value="Unassembled WGS sequence"/>
</dbReference>
<sequence>MLAEADSIRDRLATPFKPGVAEDLSGRVIDDPLDLSAMDVTSVDFSRTVFRKPVTARGARFTGLAWFRECRFEGGVDMTEAEFWHDARFDGATIGRDASFSRAEFRGTFVLDRATFEQAAFLDALQVLSNLSMDATSIAGPASLEGSEIMGGFWCNNARFLSRLNAGGMEVHGRTWVRGTRVADGPAAGSVGLTSQIHSYGYVWS</sequence>
<evidence type="ECO:0008006" key="3">
    <source>
        <dbReference type="Google" id="ProtNLM"/>
    </source>
</evidence>
<name>A0AAE3VNM7_9HYPH</name>
<dbReference type="Pfam" id="PF13576">
    <property type="entry name" value="Pentapeptide_3"/>
    <property type="match status" value="1"/>
</dbReference>
<dbReference type="RefSeq" id="WP_306885212.1">
    <property type="nucleotide sequence ID" value="NZ_JAUSUL010000002.1"/>
</dbReference>
<dbReference type="AlphaFoldDB" id="A0AAE3VNM7"/>
<evidence type="ECO:0000313" key="1">
    <source>
        <dbReference type="EMBL" id="MDQ0315377.1"/>
    </source>
</evidence>
<evidence type="ECO:0000313" key="2">
    <source>
        <dbReference type="Proteomes" id="UP001229244"/>
    </source>
</evidence>
<dbReference type="Gene3D" id="2.160.20.80">
    <property type="entry name" value="E3 ubiquitin-protein ligase SopA"/>
    <property type="match status" value="1"/>
</dbReference>
<gene>
    <name evidence="1" type="ORF">J2S73_001834</name>
</gene>
<proteinExistence type="predicted"/>
<dbReference type="EMBL" id="JAUSUL010000002">
    <property type="protein sequence ID" value="MDQ0315377.1"/>
    <property type="molecule type" value="Genomic_DNA"/>
</dbReference>
<dbReference type="SUPFAM" id="SSF141571">
    <property type="entry name" value="Pentapeptide repeat-like"/>
    <property type="match status" value="1"/>
</dbReference>
<organism evidence="1 2">
    <name type="scientific">Amorphus orientalis</name>
    <dbReference type="NCBI Taxonomy" id="649198"/>
    <lineage>
        <taxon>Bacteria</taxon>
        <taxon>Pseudomonadati</taxon>
        <taxon>Pseudomonadota</taxon>
        <taxon>Alphaproteobacteria</taxon>
        <taxon>Hyphomicrobiales</taxon>
        <taxon>Amorphaceae</taxon>
        <taxon>Amorphus</taxon>
    </lineage>
</organism>